<sequence length="190" mass="22406">GKRMEKGRDEDNVQEREEERLARIRARNCEEFEQFGRFRFSNINEENGGPASQRQTKRKKSTAEKPIVEVTRVLRSQTTRDVEEMPCDNIQEDEDHELGQETKGKKGKKRTRMHNVYDRLGTVPPIRVQYNEDGQPVGDNASEFSNFISTLVKCKISLRHTDWRKVEVEQKIQLWTTLKMYYVVDDKLKD</sequence>
<proteinExistence type="predicted"/>
<organism evidence="2 3">
    <name type="scientific">Aegilops tauschii subsp. strangulata</name>
    <name type="common">Goatgrass</name>
    <dbReference type="NCBI Taxonomy" id="200361"/>
    <lineage>
        <taxon>Eukaryota</taxon>
        <taxon>Viridiplantae</taxon>
        <taxon>Streptophyta</taxon>
        <taxon>Embryophyta</taxon>
        <taxon>Tracheophyta</taxon>
        <taxon>Spermatophyta</taxon>
        <taxon>Magnoliopsida</taxon>
        <taxon>Liliopsida</taxon>
        <taxon>Poales</taxon>
        <taxon>Poaceae</taxon>
        <taxon>BOP clade</taxon>
        <taxon>Pooideae</taxon>
        <taxon>Triticodae</taxon>
        <taxon>Triticeae</taxon>
        <taxon>Triticinae</taxon>
        <taxon>Aegilops</taxon>
    </lineage>
</organism>
<keyword evidence="3" id="KW-1185">Reference proteome</keyword>
<name>A0A453QQ35_AEGTS</name>
<evidence type="ECO:0000313" key="3">
    <source>
        <dbReference type="Proteomes" id="UP000015105"/>
    </source>
</evidence>
<dbReference type="AlphaFoldDB" id="A0A453QQ35"/>
<reference evidence="2" key="4">
    <citation type="submission" date="2019-03" db="UniProtKB">
        <authorList>
            <consortium name="EnsemblPlants"/>
        </authorList>
    </citation>
    <scope>IDENTIFICATION</scope>
</reference>
<feature type="compositionally biased region" description="Polar residues" evidence="1">
    <location>
        <begin position="41"/>
        <end position="54"/>
    </location>
</feature>
<dbReference type="EnsemblPlants" id="AET7Gv20273800.13">
    <property type="protein sequence ID" value="AET7Gv20273800.13"/>
    <property type="gene ID" value="AET7Gv20273800"/>
</dbReference>
<evidence type="ECO:0000313" key="2">
    <source>
        <dbReference type="EnsemblPlants" id="AET7Gv20273800.13"/>
    </source>
</evidence>
<dbReference type="Gramene" id="AET7Gv20273800.13">
    <property type="protein sequence ID" value="AET7Gv20273800.13"/>
    <property type="gene ID" value="AET7Gv20273800"/>
</dbReference>
<dbReference type="Proteomes" id="UP000015105">
    <property type="component" value="Chromosome 7D"/>
</dbReference>
<reference evidence="2" key="5">
    <citation type="journal article" date="2021" name="G3 (Bethesda)">
        <title>Aegilops tauschii genome assembly Aet v5.0 features greater sequence contiguity and improved annotation.</title>
        <authorList>
            <person name="Wang L."/>
            <person name="Zhu T."/>
            <person name="Rodriguez J.C."/>
            <person name="Deal K.R."/>
            <person name="Dubcovsky J."/>
            <person name="McGuire P.E."/>
            <person name="Lux T."/>
            <person name="Spannagl M."/>
            <person name="Mayer K.F.X."/>
            <person name="Baldrich P."/>
            <person name="Meyers B.C."/>
            <person name="Huo N."/>
            <person name="Gu Y.Q."/>
            <person name="Zhou H."/>
            <person name="Devos K.M."/>
            <person name="Bennetzen J.L."/>
            <person name="Unver T."/>
            <person name="Budak H."/>
            <person name="Gulick P.J."/>
            <person name="Galiba G."/>
            <person name="Kalapos B."/>
            <person name="Nelson D.R."/>
            <person name="Li P."/>
            <person name="You F.M."/>
            <person name="Luo M.C."/>
            <person name="Dvorak J."/>
        </authorList>
    </citation>
    <scope>NUCLEOTIDE SEQUENCE [LARGE SCALE GENOMIC DNA]</scope>
    <source>
        <strain evidence="2">cv. AL8/78</strain>
    </source>
</reference>
<evidence type="ECO:0000256" key="1">
    <source>
        <dbReference type="SAM" id="MobiDB-lite"/>
    </source>
</evidence>
<accession>A0A453QQ35</accession>
<reference evidence="3" key="2">
    <citation type="journal article" date="2017" name="Nat. Plants">
        <title>The Aegilops tauschii genome reveals multiple impacts of transposons.</title>
        <authorList>
            <person name="Zhao G."/>
            <person name="Zou C."/>
            <person name="Li K."/>
            <person name="Wang K."/>
            <person name="Li T."/>
            <person name="Gao L."/>
            <person name="Zhang X."/>
            <person name="Wang H."/>
            <person name="Yang Z."/>
            <person name="Liu X."/>
            <person name="Jiang W."/>
            <person name="Mao L."/>
            <person name="Kong X."/>
            <person name="Jiao Y."/>
            <person name="Jia J."/>
        </authorList>
    </citation>
    <scope>NUCLEOTIDE SEQUENCE [LARGE SCALE GENOMIC DNA]</scope>
    <source>
        <strain evidence="3">cv. AL8/78</strain>
    </source>
</reference>
<feature type="region of interest" description="Disordered" evidence="1">
    <location>
        <begin position="88"/>
        <end position="111"/>
    </location>
</feature>
<reference evidence="2" key="3">
    <citation type="journal article" date="2017" name="Nature">
        <title>Genome sequence of the progenitor of the wheat D genome Aegilops tauschii.</title>
        <authorList>
            <person name="Luo M.C."/>
            <person name="Gu Y.Q."/>
            <person name="Puiu D."/>
            <person name="Wang H."/>
            <person name="Twardziok S.O."/>
            <person name="Deal K.R."/>
            <person name="Huo N."/>
            <person name="Zhu T."/>
            <person name="Wang L."/>
            <person name="Wang Y."/>
            <person name="McGuire P.E."/>
            <person name="Liu S."/>
            <person name="Long H."/>
            <person name="Ramasamy R.K."/>
            <person name="Rodriguez J.C."/>
            <person name="Van S.L."/>
            <person name="Yuan L."/>
            <person name="Wang Z."/>
            <person name="Xia Z."/>
            <person name="Xiao L."/>
            <person name="Anderson O.D."/>
            <person name="Ouyang S."/>
            <person name="Liang Y."/>
            <person name="Zimin A.V."/>
            <person name="Pertea G."/>
            <person name="Qi P."/>
            <person name="Bennetzen J.L."/>
            <person name="Dai X."/>
            <person name="Dawson M.W."/>
            <person name="Muller H.G."/>
            <person name="Kugler K."/>
            <person name="Rivarola-Duarte L."/>
            <person name="Spannagl M."/>
            <person name="Mayer K.F.X."/>
            <person name="Lu F.H."/>
            <person name="Bevan M.W."/>
            <person name="Leroy P."/>
            <person name="Li P."/>
            <person name="You F.M."/>
            <person name="Sun Q."/>
            <person name="Liu Z."/>
            <person name="Lyons E."/>
            <person name="Wicker T."/>
            <person name="Salzberg S.L."/>
            <person name="Devos K.M."/>
            <person name="Dvorak J."/>
        </authorList>
    </citation>
    <scope>NUCLEOTIDE SEQUENCE [LARGE SCALE GENOMIC DNA]</scope>
    <source>
        <strain evidence="2">cv. AL8/78</strain>
    </source>
</reference>
<reference evidence="3" key="1">
    <citation type="journal article" date="2014" name="Science">
        <title>Ancient hybridizations among the ancestral genomes of bread wheat.</title>
        <authorList>
            <consortium name="International Wheat Genome Sequencing Consortium,"/>
            <person name="Marcussen T."/>
            <person name="Sandve S.R."/>
            <person name="Heier L."/>
            <person name="Spannagl M."/>
            <person name="Pfeifer M."/>
            <person name="Jakobsen K.S."/>
            <person name="Wulff B.B."/>
            <person name="Steuernagel B."/>
            <person name="Mayer K.F."/>
            <person name="Olsen O.A."/>
        </authorList>
    </citation>
    <scope>NUCLEOTIDE SEQUENCE [LARGE SCALE GENOMIC DNA]</scope>
    <source>
        <strain evidence="3">cv. AL8/78</strain>
    </source>
</reference>
<feature type="region of interest" description="Disordered" evidence="1">
    <location>
        <begin position="39"/>
        <end position="64"/>
    </location>
</feature>
<protein>
    <submittedName>
        <fullName evidence="2">Uncharacterized protein</fullName>
    </submittedName>
</protein>